<dbReference type="RefSeq" id="WP_397024415.1">
    <property type="nucleotide sequence ID" value="NZ_JBITMB010000008.1"/>
</dbReference>
<feature type="transmembrane region" description="Helical" evidence="1">
    <location>
        <begin position="41"/>
        <end position="66"/>
    </location>
</feature>
<feature type="transmembrane region" description="Helical" evidence="1">
    <location>
        <begin position="12"/>
        <end position="35"/>
    </location>
</feature>
<proteinExistence type="predicted"/>
<evidence type="ECO:0000313" key="2">
    <source>
        <dbReference type="EMBL" id="MFI7444173.1"/>
    </source>
</evidence>
<sequence>MESHRAARDEPFALARWGVILLTGVWSVLALNWAVAPGSGWLLSGGVLLGGWLVIATVWLGTVVAVAPRRLTAVVVVPPLAVIATISLIVAGIPRYAGFVVHEAELAAYARSISAGTVSSGERRIGPFTVRDPKRLAGGARFTLADGGGILLEEGYAFLPHGDTGDLDVTTSVHLFGPWHHWTIDYD</sequence>
<keyword evidence="1" id="KW-0812">Transmembrane</keyword>
<dbReference type="Proteomes" id="UP001612928">
    <property type="component" value="Unassembled WGS sequence"/>
</dbReference>
<keyword evidence="1" id="KW-0472">Membrane</keyword>
<keyword evidence="1" id="KW-1133">Transmembrane helix</keyword>
<gene>
    <name evidence="2" type="ORF">ACIBP5_29730</name>
</gene>
<comment type="caution">
    <text evidence="2">The sequence shown here is derived from an EMBL/GenBank/DDBJ whole genome shotgun (WGS) entry which is preliminary data.</text>
</comment>
<evidence type="ECO:0000256" key="1">
    <source>
        <dbReference type="SAM" id="Phobius"/>
    </source>
</evidence>
<organism evidence="2 3">
    <name type="scientific">Nonomuraea indica</name>
    <dbReference type="NCBI Taxonomy" id="1581193"/>
    <lineage>
        <taxon>Bacteria</taxon>
        <taxon>Bacillati</taxon>
        <taxon>Actinomycetota</taxon>
        <taxon>Actinomycetes</taxon>
        <taxon>Streptosporangiales</taxon>
        <taxon>Streptosporangiaceae</taxon>
        <taxon>Nonomuraea</taxon>
    </lineage>
</organism>
<evidence type="ECO:0008006" key="4">
    <source>
        <dbReference type="Google" id="ProtNLM"/>
    </source>
</evidence>
<keyword evidence="3" id="KW-1185">Reference proteome</keyword>
<protein>
    <recommendedName>
        <fullName evidence="4">DUF4131 domain-containing protein</fullName>
    </recommendedName>
</protein>
<feature type="transmembrane region" description="Helical" evidence="1">
    <location>
        <begin position="73"/>
        <end position="93"/>
    </location>
</feature>
<reference evidence="2 3" key="1">
    <citation type="submission" date="2024-10" db="EMBL/GenBank/DDBJ databases">
        <title>The Natural Products Discovery Center: Release of the First 8490 Sequenced Strains for Exploring Actinobacteria Biosynthetic Diversity.</title>
        <authorList>
            <person name="Kalkreuter E."/>
            <person name="Kautsar S.A."/>
            <person name="Yang D."/>
            <person name="Bader C.D."/>
            <person name="Teijaro C.N."/>
            <person name="Fluegel L."/>
            <person name="Davis C.M."/>
            <person name="Simpson J.R."/>
            <person name="Lauterbach L."/>
            <person name="Steele A.D."/>
            <person name="Gui C."/>
            <person name="Meng S."/>
            <person name="Li G."/>
            <person name="Viehrig K."/>
            <person name="Ye F."/>
            <person name="Su P."/>
            <person name="Kiefer A.F."/>
            <person name="Nichols A."/>
            <person name="Cepeda A.J."/>
            <person name="Yan W."/>
            <person name="Fan B."/>
            <person name="Jiang Y."/>
            <person name="Adhikari A."/>
            <person name="Zheng C.-J."/>
            <person name="Schuster L."/>
            <person name="Cowan T.M."/>
            <person name="Smanski M.J."/>
            <person name="Chevrette M.G."/>
            <person name="De Carvalho L.P.S."/>
            <person name="Shen B."/>
        </authorList>
    </citation>
    <scope>NUCLEOTIDE SEQUENCE [LARGE SCALE GENOMIC DNA]</scope>
    <source>
        <strain evidence="2 3">NPDC049503</strain>
    </source>
</reference>
<evidence type="ECO:0000313" key="3">
    <source>
        <dbReference type="Proteomes" id="UP001612928"/>
    </source>
</evidence>
<dbReference type="EMBL" id="JBITMB010000008">
    <property type="protein sequence ID" value="MFI7444173.1"/>
    <property type="molecule type" value="Genomic_DNA"/>
</dbReference>
<name>A0ABW8AC14_9ACTN</name>
<accession>A0ABW8AC14</accession>